<gene>
    <name evidence="7" type="primary">cobA</name>
    <name evidence="7" type="ORF">WMO63_12270</name>
</gene>
<dbReference type="Proteomes" id="UP001465426">
    <property type="component" value="Unassembled WGS sequence"/>
</dbReference>
<dbReference type="CDD" id="cd11642">
    <property type="entry name" value="SUMT"/>
    <property type="match status" value="1"/>
</dbReference>
<comment type="caution">
    <text evidence="7">The sequence shown here is derived from an EMBL/GenBank/DDBJ whole genome shotgun (WGS) entry which is preliminary data.</text>
</comment>
<name>A0ABV1F281_9BACI</name>
<dbReference type="SUPFAM" id="SSF69618">
    <property type="entry name" value="HemD-like"/>
    <property type="match status" value="1"/>
</dbReference>
<dbReference type="InterPro" id="IPR035996">
    <property type="entry name" value="4pyrrol_Methylase_sf"/>
</dbReference>
<reference evidence="7 8" key="1">
    <citation type="submission" date="2024-03" db="EMBL/GenBank/DDBJ databases">
        <title>Human intestinal bacterial collection.</title>
        <authorList>
            <person name="Pauvert C."/>
            <person name="Hitch T.C.A."/>
            <person name="Clavel T."/>
        </authorList>
    </citation>
    <scope>NUCLEOTIDE SEQUENCE [LARGE SCALE GENOMIC DNA]</scope>
    <source>
        <strain evidence="7 8">CLA-SR-H024</strain>
    </source>
</reference>
<keyword evidence="3 7" id="KW-0808">Transferase</keyword>
<dbReference type="Pfam" id="PF00590">
    <property type="entry name" value="TP_methylase"/>
    <property type="match status" value="1"/>
</dbReference>
<dbReference type="PANTHER" id="PTHR45790">
    <property type="entry name" value="SIROHEME SYNTHASE-RELATED"/>
    <property type="match status" value="1"/>
</dbReference>
<evidence type="ECO:0000313" key="7">
    <source>
        <dbReference type="EMBL" id="MEQ2466442.1"/>
    </source>
</evidence>
<dbReference type="GO" id="GO:0032259">
    <property type="term" value="P:methylation"/>
    <property type="evidence" value="ECO:0007669"/>
    <property type="project" value="UniProtKB-KW"/>
</dbReference>
<dbReference type="InterPro" id="IPR014776">
    <property type="entry name" value="4pyrrole_Mease_sub2"/>
</dbReference>
<evidence type="ECO:0000256" key="1">
    <source>
        <dbReference type="ARBA" id="ARBA00012162"/>
    </source>
</evidence>
<dbReference type="InterPro" id="IPR036108">
    <property type="entry name" value="4pyrrol_syn_uPrphyn_synt_sf"/>
</dbReference>
<evidence type="ECO:0000256" key="4">
    <source>
        <dbReference type="ARBA" id="ARBA00022691"/>
    </source>
</evidence>
<keyword evidence="8" id="KW-1185">Reference proteome</keyword>
<dbReference type="InterPro" id="IPR000878">
    <property type="entry name" value="4pyrrol_Mease"/>
</dbReference>
<evidence type="ECO:0000313" key="8">
    <source>
        <dbReference type="Proteomes" id="UP001465426"/>
    </source>
</evidence>
<sequence>MNTNKGYVAFVGAGPGDIGLFTKKGIECLQKAEVVLYDRLANPRLLRFTSKDCTFIYCGKLPNNHIMRQEKINETLIAEALKGKYIVRLKGGDPSVFGRVGEEAEALAKYDIPFEIVPGVTSSIAASAYAGIPVTHRDYSTSFTIRTGHACKKNEASVHHEPKQSEAIGDTLAYYMGVKGLPGICENLIAQGKASDTKVAVIEWATLGKQRVVEGTLTTIVEKVKEAKLGNPALTIIGDVVQLRSSIAWFEKKSFYQKKLLIAKSTSEESMLERYFTKNGAEAYSFPTLNSIPHSYSDEELQLIVNADRLIFASVEGVGYVLSQLFDAGYDLRDLPRQIEHLSEKTRKELEKRGVRSIKSSYDKKSAIFIGEEKGIEKQAFSDNLLAFPSHFIQIDERFHEVNERLLTEDQWETVIFPNKRSVDLFLQEWPTFSEKNPTELLFATIGESVKDYAFMRGFSQIDEQVQQELDKQDWKSEC</sequence>
<protein>
    <recommendedName>
        <fullName evidence="1">uroporphyrinogen-III C-methyltransferase</fullName>
        <ecNumber evidence="1">2.1.1.107</ecNumber>
    </recommendedName>
</protein>
<dbReference type="PANTHER" id="PTHR45790:SF3">
    <property type="entry name" value="S-ADENOSYL-L-METHIONINE-DEPENDENT UROPORPHYRINOGEN III METHYLTRANSFERASE, CHLOROPLASTIC"/>
    <property type="match status" value="1"/>
</dbReference>
<dbReference type="NCBIfam" id="TIGR01469">
    <property type="entry name" value="cobA_cysG_Cterm"/>
    <property type="match status" value="1"/>
</dbReference>
<evidence type="ECO:0000259" key="6">
    <source>
        <dbReference type="Pfam" id="PF00590"/>
    </source>
</evidence>
<dbReference type="InterPro" id="IPR014777">
    <property type="entry name" value="4pyrrole_Mease_sub1"/>
</dbReference>
<accession>A0ABV1F281</accession>
<dbReference type="EMBL" id="JBBMFN010000027">
    <property type="protein sequence ID" value="MEQ2466442.1"/>
    <property type="molecule type" value="Genomic_DNA"/>
</dbReference>
<dbReference type="InterPro" id="IPR050161">
    <property type="entry name" value="Siro_Cobalamin_biosynth"/>
</dbReference>
<proteinExistence type="predicted"/>
<evidence type="ECO:0000256" key="5">
    <source>
        <dbReference type="ARBA" id="ARBA00023244"/>
    </source>
</evidence>
<evidence type="ECO:0000256" key="2">
    <source>
        <dbReference type="ARBA" id="ARBA00022603"/>
    </source>
</evidence>
<dbReference type="Gene3D" id="3.30.950.10">
    <property type="entry name" value="Methyltransferase, Cobalt-precorrin-4 Transmethylase, Domain 2"/>
    <property type="match status" value="1"/>
</dbReference>
<dbReference type="EC" id="2.1.1.107" evidence="1"/>
<dbReference type="GO" id="GO:0004851">
    <property type="term" value="F:uroporphyrin-III C-methyltransferase activity"/>
    <property type="evidence" value="ECO:0007669"/>
    <property type="project" value="UniProtKB-EC"/>
</dbReference>
<dbReference type="NCBIfam" id="NF004790">
    <property type="entry name" value="PRK06136.1"/>
    <property type="match status" value="1"/>
</dbReference>
<feature type="domain" description="Tetrapyrrole methylase" evidence="6">
    <location>
        <begin position="8"/>
        <end position="220"/>
    </location>
</feature>
<dbReference type="InterPro" id="IPR006366">
    <property type="entry name" value="CobA/CysG_C"/>
</dbReference>
<organism evidence="7 8">
    <name type="scientific">Niallia hominis</name>
    <dbReference type="NCBI Taxonomy" id="3133173"/>
    <lineage>
        <taxon>Bacteria</taxon>
        <taxon>Bacillati</taxon>
        <taxon>Bacillota</taxon>
        <taxon>Bacilli</taxon>
        <taxon>Bacillales</taxon>
        <taxon>Bacillaceae</taxon>
        <taxon>Niallia</taxon>
    </lineage>
</organism>
<keyword evidence="2 7" id="KW-0489">Methyltransferase</keyword>
<dbReference type="RefSeq" id="WP_031537984.1">
    <property type="nucleotide sequence ID" value="NZ_JBBMFN010000027.1"/>
</dbReference>
<dbReference type="Gene3D" id="3.40.1010.10">
    <property type="entry name" value="Cobalt-precorrin-4 Transmethylase, Domain 1"/>
    <property type="match status" value="1"/>
</dbReference>
<keyword evidence="5" id="KW-0627">Porphyrin biosynthesis</keyword>
<dbReference type="SUPFAM" id="SSF53790">
    <property type="entry name" value="Tetrapyrrole methylase"/>
    <property type="match status" value="1"/>
</dbReference>
<evidence type="ECO:0000256" key="3">
    <source>
        <dbReference type="ARBA" id="ARBA00022679"/>
    </source>
</evidence>
<keyword evidence="4" id="KW-0949">S-adenosyl-L-methionine</keyword>